<proteinExistence type="predicted"/>
<evidence type="ECO:0000313" key="3">
    <source>
        <dbReference type="Proteomes" id="UP000238071"/>
    </source>
</evidence>
<comment type="caution">
    <text evidence="2">The sequence shown here is derived from an EMBL/GenBank/DDBJ whole genome shotgun (WGS) entry which is preliminary data.</text>
</comment>
<evidence type="ECO:0000313" key="2">
    <source>
        <dbReference type="EMBL" id="PPK71903.1"/>
    </source>
</evidence>
<dbReference type="Proteomes" id="UP000238071">
    <property type="component" value="Unassembled WGS sequence"/>
</dbReference>
<evidence type="ECO:0000256" key="1">
    <source>
        <dbReference type="SAM" id="Phobius"/>
    </source>
</evidence>
<dbReference type="AlphaFoldDB" id="A0A2S6H375"/>
<keyword evidence="1" id="KW-0472">Membrane</keyword>
<reference evidence="2 3" key="1">
    <citation type="submission" date="2018-02" db="EMBL/GenBank/DDBJ databases">
        <title>Subsurface microbial communities from deep shales in Ohio and West Virginia, USA.</title>
        <authorList>
            <person name="Wrighton K."/>
        </authorList>
    </citation>
    <scope>NUCLEOTIDE SEQUENCE [LARGE SCALE GENOMIC DNA]</scope>
    <source>
        <strain evidence="2 3">OWC-G53F</strain>
    </source>
</reference>
<keyword evidence="1" id="KW-0812">Transmembrane</keyword>
<name>A0A2S6H375_9GAMM</name>
<gene>
    <name evidence="2" type="ORF">B0F88_10515</name>
</gene>
<sequence length="40" mass="4715">MFVLLLRPPLLVFLWVLRVLLKSNLFGAGLLLMIRFFKLL</sequence>
<keyword evidence="3" id="KW-1185">Reference proteome</keyword>
<accession>A0A2S6H375</accession>
<feature type="transmembrane region" description="Helical" evidence="1">
    <location>
        <begin position="12"/>
        <end position="34"/>
    </location>
</feature>
<keyword evidence="1" id="KW-1133">Transmembrane helix</keyword>
<dbReference type="EMBL" id="PTIY01000005">
    <property type="protein sequence ID" value="PPK71903.1"/>
    <property type="molecule type" value="Genomic_DNA"/>
</dbReference>
<organism evidence="2 3">
    <name type="scientific">Methylobacter tundripaludum</name>
    <dbReference type="NCBI Taxonomy" id="173365"/>
    <lineage>
        <taxon>Bacteria</taxon>
        <taxon>Pseudomonadati</taxon>
        <taxon>Pseudomonadota</taxon>
        <taxon>Gammaproteobacteria</taxon>
        <taxon>Methylococcales</taxon>
        <taxon>Methylococcaceae</taxon>
        <taxon>Methylobacter</taxon>
    </lineage>
</organism>
<protein>
    <submittedName>
        <fullName evidence="2">Uncharacterized protein</fullName>
    </submittedName>
</protein>